<dbReference type="AlphaFoldDB" id="A0A1U8ADQ9"/>
<dbReference type="OMA" id="MYFQALN"/>
<dbReference type="InParanoid" id="A0A1U8ADQ9"/>
<dbReference type="PANTHER" id="PTHR32254">
    <property type="entry name" value="EXPRESSED PROTEIN"/>
    <property type="match status" value="1"/>
</dbReference>
<sequence>MEKTSWVCTLVTQVCLCLALYGALNIGMPQRSVYSTAIRGGGRPLDLYFISVRGGSRPLQQQTHLLKQMEKVARIYGAKFVVNISELGEDDPLMQNGTLHFPSLKVPWYSTSTSKGKGYFLKQIATPSGQILDIIVLETSSLQDHLHMGRPSIPKSNQLQWLTRVLGVTDSNWRIVVGFHSPEICEEHKEQMETNDVYEPLHHIFLRFGVNAYLSKQGCSSHYTRKGSIAYITNPDPTDRPTNGAPSVNGSSTFPKCMHDGFLLHRVSPLEIASYFINSASEVVYRSTIHQGGKEIM</sequence>
<protein>
    <submittedName>
        <fullName evidence="2">Uncharacterized protein LOC104603339</fullName>
    </submittedName>
</protein>
<proteinExistence type="predicted"/>
<evidence type="ECO:0000313" key="2">
    <source>
        <dbReference type="RefSeq" id="XP_010265651.1"/>
    </source>
</evidence>
<reference evidence="2" key="1">
    <citation type="submission" date="2025-08" db="UniProtKB">
        <authorList>
            <consortium name="RefSeq"/>
        </authorList>
    </citation>
    <scope>IDENTIFICATION</scope>
</reference>
<dbReference type="OrthoDB" id="411211at2759"/>
<evidence type="ECO:0000313" key="1">
    <source>
        <dbReference type="Proteomes" id="UP000189703"/>
    </source>
</evidence>
<dbReference type="RefSeq" id="XP_010265651.1">
    <property type="nucleotide sequence ID" value="XM_010267349.2"/>
</dbReference>
<dbReference type="FunCoup" id="A0A1U8ADQ9">
    <property type="interactions" value="1973"/>
</dbReference>
<dbReference type="Gene3D" id="3.60.21.10">
    <property type="match status" value="1"/>
</dbReference>
<dbReference type="SUPFAM" id="SSF56300">
    <property type="entry name" value="Metallo-dependent phosphatases"/>
    <property type="match status" value="1"/>
</dbReference>
<accession>A0A1U8ADQ9</accession>
<dbReference type="STRING" id="4432.A0A1U8ADQ9"/>
<gene>
    <name evidence="2" type="primary">LOC104603339</name>
</gene>
<keyword evidence="1" id="KW-1185">Reference proteome</keyword>
<dbReference type="InterPro" id="IPR029052">
    <property type="entry name" value="Metallo-depent_PP-like"/>
</dbReference>
<organism evidence="1 2">
    <name type="scientific">Nelumbo nucifera</name>
    <name type="common">Sacred lotus</name>
    <dbReference type="NCBI Taxonomy" id="4432"/>
    <lineage>
        <taxon>Eukaryota</taxon>
        <taxon>Viridiplantae</taxon>
        <taxon>Streptophyta</taxon>
        <taxon>Embryophyta</taxon>
        <taxon>Tracheophyta</taxon>
        <taxon>Spermatophyta</taxon>
        <taxon>Magnoliopsida</taxon>
        <taxon>Proteales</taxon>
        <taxon>Nelumbonaceae</taxon>
        <taxon>Nelumbo</taxon>
    </lineage>
</organism>
<name>A0A1U8ADQ9_NELNU</name>
<dbReference type="KEGG" id="nnu:104603339"/>
<dbReference type="eggNOG" id="KOG1823">
    <property type="taxonomic scope" value="Eukaryota"/>
</dbReference>
<dbReference type="Proteomes" id="UP000189703">
    <property type="component" value="Unplaced"/>
</dbReference>
<dbReference type="PANTHER" id="PTHR32254:SF5">
    <property type="entry name" value="CALCINEURIN-LIKE METALLO-PHOSPHOESTERASE SUPERFAMILY PROTEIN"/>
    <property type="match status" value="1"/>
</dbReference>
<dbReference type="GeneID" id="104603339"/>